<dbReference type="SUPFAM" id="SSF68912">
    <property type="entry name" value="Rho N-terminal domain-like"/>
    <property type="match status" value="1"/>
</dbReference>
<evidence type="ECO:0000313" key="4">
    <source>
        <dbReference type="EMBL" id="VEU59446.1"/>
    </source>
</evidence>
<feature type="transmembrane region" description="Helical" evidence="2">
    <location>
        <begin position="146"/>
        <end position="167"/>
    </location>
</feature>
<keyword evidence="5" id="KW-1185">Reference proteome</keyword>
<organism evidence="4 5">
    <name type="scientific">Mesomycoplasma neurolyticum</name>
    <dbReference type="NCBI Taxonomy" id="2120"/>
    <lineage>
        <taxon>Bacteria</taxon>
        <taxon>Bacillati</taxon>
        <taxon>Mycoplasmatota</taxon>
        <taxon>Mycoplasmoidales</taxon>
        <taxon>Metamycoplasmataceae</taxon>
        <taxon>Mesomycoplasma</taxon>
    </lineage>
</organism>
<name>A0A449A5D0_9BACT</name>
<feature type="region of interest" description="Disordered" evidence="1">
    <location>
        <begin position="214"/>
        <end position="237"/>
    </location>
</feature>
<dbReference type="Pfam" id="PF07498">
    <property type="entry name" value="Rho_N"/>
    <property type="match status" value="1"/>
</dbReference>
<feature type="transmembrane region" description="Helical" evidence="2">
    <location>
        <begin position="102"/>
        <end position="126"/>
    </location>
</feature>
<reference evidence="4 5" key="1">
    <citation type="submission" date="2019-01" db="EMBL/GenBank/DDBJ databases">
        <authorList>
            <consortium name="Pathogen Informatics"/>
        </authorList>
    </citation>
    <scope>NUCLEOTIDE SEQUENCE [LARGE SCALE GENOMIC DNA]</scope>
    <source>
        <strain evidence="4 5">NCTC10166</strain>
    </source>
</reference>
<feature type="transmembrane region" description="Helical" evidence="2">
    <location>
        <begin position="70"/>
        <end position="90"/>
    </location>
</feature>
<evidence type="ECO:0000256" key="2">
    <source>
        <dbReference type="SAM" id="Phobius"/>
    </source>
</evidence>
<evidence type="ECO:0000259" key="3">
    <source>
        <dbReference type="Pfam" id="PF07498"/>
    </source>
</evidence>
<feature type="compositionally biased region" description="Basic and acidic residues" evidence="1">
    <location>
        <begin position="220"/>
        <end position="237"/>
    </location>
</feature>
<dbReference type="Proteomes" id="UP000289440">
    <property type="component" value="Chromosome"/>
</dbReference>
<dbReference type="RefSeq" id="WP_129719835.1">
    <property type="nucleotide sequence ID" value="NZ_LR214951.1"/>
</dbReference>
<keyword evidence="2" id="KW-1133">Transmembrane helix</keyword>
<keyword evidence="2" id="KW-0472">Membrane</keyword>
<dbReference type="InterPro" id="IPR011112">
    <property type="entry name" value="Rho-like_N"/>
</dbReference>
<evidence type="ECO:0000313" key="5">
    <source>
        <dbReference type="Proteomes" id="UP000289440"/>
    </source>
</evidence>
<feature type="domain" description="Rho termination factor-like N-terminal" evidence="3">
    <location>
        <begin position="246"/>
        <end position="280"/>
    </location>
</feature>
<dbReference type="OrthoDB" id="395899at2"/>
<proteinExistence type="predicted"/>
<accession>A0A449A5D0</accession>
<protein>
    <submittedName>
        <fullName evidence="4">Rho termination factor, N-terminal domain</fullName>
    </submittedName>
</protein>
<keyword evidence="2" id="KW-0812">Transmembrane</keyword>
<dbReference type="EMBL" id="LR214951">
    <property type="protein sequence ID" value="VEU59446.1"/>
    <property type="molecule type" value="Genomic_DNA"/>
</dbReference>
<dbReference type="KEGG" id="mnu:NCTC10166_00419"/>
<gene>
    <name evidence="4" type="ORF">NCTC10166_00419</name>
</gene>
<feature type="transmembrane region" description="Helical" evidence="2">
    <location>
        <begin position="29"/>
        <end position="58"/>
    </location>
</feature>
<sequence length="283" mass="33562">MIFNNLFNNQKDFETVLKLWEKEPKKFRIWIIMQSIAIALYSIIYITTFILLIVSIAMNKNAPEENRLSNINFTIFFFFPLLVLSLYSHFKNLRLSYIKRNFMYLSGAALSFFSFISVGFLIFQAIVLMVHRDVFFAALSFQNNIVFSWFMVLYIILTIFGISTFFIHQAVRNIKKQFIIADQNEKINQFNELLKTQKPDFENFFENIFSEQKNQPKNQTNDKKNKSPESGINEEREKETLKYQKLNKLTLEQLRKIAKDLEISGYQTLTRDELIKIILKISD</sequence>
<dbReference type="Gene3D" id="1.10.720.10">
    <property type="match status" value="1"/>
</dbReference>
<evidence type="ECO:0000256" key="1">
    <source>
        <dbReference type="SAM" id="MobiDB-lite"/>
    </source>
</evidence>
<dbReference type="GO" id="GO:0006353">
    <property type="term" value="P:DNA-templated transcription termination"/>
    <property type="evidence" value="ECO:0007669"/>
    <property type="project" value="InterPro"/>
</dbReference>
<dbReference type="InterPro" id="IPR036269">
    <property type="entry name" value="Rho_N_sf"/>
</dbReference>
<dbReference type="AlphaFoldDB" id="A0A449A5D0"/>